<gene>
    <name evidence="2" type="ORF">F4553_002995</name>
</gene>
<comment type="caution">
    <text evidence="2">The sequence shown here is derived from an EMBL/GenBank/DDBJ whole genome shotgun (WGS) entry which is preliminary data.</text>
</comment>
<dbReference type="EMBL" id="JACHMN010000002">
    <property type="protein sequence ID" value="MBB5869616.1"/>
    <property type="molecule type" value="Genomic_DNA"/>
</dbReference>
<protein>
    <submittedName>
        <fullName evidence="2">Flp pilus assembly protein TadG</fullName>
    </submittedName>
</protein>
<name>A0A841BQK9_9ACTN</name>
<dbReference type="Proteomes" id="UP000587527">
    <property type="component" value="Unassembled WGS sequence"/>
</dbReference>
<keyword evidence="1" id="KW-0812">Transmembrane</keyword>
<keyword evidence="3" id="KW-1185">Reference proteome</keyword>
<reference evidence="2 3" key="1">
    <citation type="submission" date="2020-08" db="EMBL/GenBank/DDBJ databases">
        <title>Sequencing the genomes of 1000 actinobacteria strains.</title>
        <authorList>
            <person name="Klenk H.-P."/>
        </authorList>
    </citation>
    <scope>NUCLEOTIDE SEQUENCE [LARGE SCALE GENOMIC DNA]</scope>
    <source>
        <strain evidence="2 3">DSM 45362</strain>
    </source>
</reference>
<organism evidence="2 3">
    <name type="scientific">Allocatelliglobosispora scoriae</name>
    <dbReference type="NCBI Taxonomy" id="643052"/>
    <lineage>
        <taxon>Bacteria</taxon>
        <taxon>Bacillati</taxon>
        <taxon>Actinomycetota</taxon>
        <taxon>Actinomycetes</taxon>
        <taxon>Micromonosporales</taxon>
        <taxon>Micromonosporaceae</taxon>
        <taxon>Allocatelliglobosispora</taxon>
    </lineage>
</organism>
<proteinExistence type="predicted"/>
<feature type="transmembrane region" description="Helical" evidence="1">
    <location>
        <begin position="12"/>
        <end position="33"/>
    </location>
</feature>
<evidence type="ECO:0000256" key="1">
    <source>
        <dbReference type="SAM" id="Phobius"/>
    </source>
</evidence>
<dbReference type="AlphaFoldDB" id="A0A841BQK9"/>
<accession>A0A841BQK9</accession>
<evidence type="ECO:0000313" key="2">
    <source>
        <dbReference type="EMBL" id="MBB5869616.1"/>
    </source>
</evidence>
<evidence type="ECO:0000313" key="3">
    <source>
        <dbReference type="Proteomes" id="UP000587527"/>
    </source>
</evidence>
<sequence>MMRIRRGRDAGAIAVYFAIIAPAWMAIVSLVIIGGGRVRAHEKAYNIAAEAARAAGQAIDPGSAILGQPKRINPGLAVTAAQNYLRAAGATGTVVVDSNQMLTVTARVTYNNPIGLSPIGGPTWTAIGKATATLVVR</sequence>
<keyword evidence="1" id="KW-1133">Transmembrane helix</keyword>
<keyword evidence="1" id="KW-0472">Membrane</keyword>
<dbReference type="RefSeq" id="WP_184836356.1">
    <property type="nucleotide sequence ID" value="NZ_JACHMN010000002.1"/>
</dbReference>